<evidence type="ECO:0000313" key="3">
    <source>
        <dbReference type="Proteomes" id="UP001157418"/>
    </source>
</evidence>
<organism evidence="2 3">
    <name type="scientific">Lactuca virosa</name>
    <dbReference type="NCBI Taxonomy" id="75947"/>
    <lineage>
        <taxon>Eukaryota</taxon>
        <taxon>Viridiplantae</taxon>
        <taxon>Streptophyta</taxon>
        <taxon>Embryophyta</taxon>
        <taxon>Tracheophyta</taxon>
        <taxon>Spermatophyta</taxon>
        <taxon>Magnoliopsida</taxon>
        <taxon>eudicotyledons</taxon>
        <taxon>Gunneridae</taxon>
        <taxon>Pentapetalae</taxon>
        <taxon>asterids</taxon>
        <taxon>campanulids</taxon>
        <taxon>Asterales</taxon>
        <taxon>Asteraceae</taxon>
        <taxon>Cichorioideae</taxon>
        <taxon>Cichorieae</taxon>
        <taxon>Lactucinae</taxon>
        <taxon>Lactuca</taxon>
    </lineage>
</organism>
<feature type="region of interest" description="Disordered" evidence="1">
    <location>
        <begin position="1"/>
        <end position="31"/>
    </location>
</feature>
<proteinExistence type="predicted"/>
<protein>
    <submittedName>
        <fullName evidence="2">Uncharacterized protein</fullName>
    </submittedName>
</protein>
<dbReference type="AlphaFoldDB" id="A0AAU9PGG2"/>
<name>A0AAU9PGG2_9ASTR</name>
<accession>A0AAU9PGG2</accession>
<keyword evidence="3" id="KW-1185">Reference proteome</keyword>
<gene>
    <name evidence="2" type="ORF">LVIROSA_LOCUS34950</name>
</gene>
<reference evidence="2 3" key="1">
    <citation type="submission" date="2022-01" db="EMBL/GenBank/DDBJ databases">
        <authorList>
            <person name="Xiong W."/>
            <person name="Schranz E."/>
        </authorList>
    </citation>
    <scope>NUCLEOTIDE SEQUENCE [LARGE SCALE GENOMIC DNA]</scope>
</reference>
<evidence type="ECO:0000256" key="1">
    <source>
        <dbReference type="SAM" id="MobiDB-lite"/>
    </source>
</evidence>
<evidence type="ECO:0000313" key="2">
    <source>
        <dbReference type="EMBL" id="CAH1449467.1"/>
    </source>
</evidence>
<dbReference type="EMBL" id="CAKMRJ010005634">
    <property type="protein sequence ID" value="CAH1449467.1"/>
    <property type="molecule type" value="Genomic_DNA"/>
</dbReference>
<dbReference type="Proteomes" id="UP001157418">
    <property type="component" value="Unassembled WGS sequence"/>
</dbReference>
<sequence>MTSETSETPKSPIRPMASLEPVTAPVSTPNQPPIIMDNTSFLGDLTSLNTPISELWRLTPSYSMSPPHEFSTSNQQLASVFTQTSTPPTIQFAGRPSAFAQKSISPTLQAVGGPRSFSQKSIPPIIQAVDGPNTFAQTFTPLVNQATGGPSAFVQTSLPPVIQDTSGYSVFSQTSLITHTTFGSNSPSHTSAYLMLEMTNTLRPPLRQY</sequence>
<comment type="caution">
    <text evidence="2">The sequence shown here is derived from an EMBL/GenBank/DDBJ whole genome shotgun (WGS) entry which is preliminary data.</text>
</comment>